<dbReference type="InterPro" id="IPR036852">
    <property type="entry name" value="Peptidase_S8/S53_dom_sf"/>
</dbReference>
<evidence type="ECO:0000259" key="6">
    <source>
        <dbReference type="Pfam" id="PF00082"/>
    </source>
</evidence>
<keyword evidence="3 5" id="KW-0378">Hydrolase</keyword>
<organism evidence="7 8">
    <name type="scientific">Hoeflea prorocentri</name>
    <dbReference type="NCBI Taxonomy" id="1922333"/>
    <lineage>
        <taxon>Bacteria</taxon>
        <taxon>Pseudomonadati</taxon>
        <taxon>Pseudomonadota</taxon>
        <taxon>Alphaproteobacteria</taxon>
        <taxon>Hyphomicrobiales</taxon>
        <taxon>Rhizobiaceae</taxon>
        <taxon>Hoeflea</taxon>
    </lineage>
</organism>
<reference evidence="7" key="1">
    <citation type="submission" date="2022-11" db="EMBL/GenBank/DDBJ databases">
        <title>Draft genome sequence of Hoeflea poritis E7-10 and Hoeflea prorocentri PM5-8, separated from scleractinian coral Porites lutea and marine dinoflagellate.</title>
        <authorList>
            <person name="Zhang G."/>
            <person name="Wei Q."/>
            <person name="Cai L."/>
        </authorList>
    </citation>
    <scope>NUCLEOTIDE SEQUENCE</scope>
    <source>
        <strain evidence="7">PM5-8</strain>
    </source>
</reference>
<dbReference type="PROSITE" id="PS51892">
    <property type="entry name" value="SUBTILASE"/>
    <property type="match status" value="1"/>
</dbReference>
<dbReference type="CDD" id="cd04848">
    <property type="entry name" value="Peptidases_S8_Autotransporter_serine_protease_like"/>
    <property type="match status" value="1"/>
</dbReference>
<keyword evidence="1 5" id="KW-0645">Protease</keyword>
<dbReference type="RefSeq" id="WP_267990678.1">
    <property type="nucleotide sequence ID" value="NZ_JAPJZI010000001.1"/>
</dbReference>
<evidence type="ECO:0000313" key="8">
    <source>
        <dbReference type="Proteomes" id="UP001151234"/>
    </source>
</evidence>
<dbReference type="EMBL" id="JAPJZI010000001">
    <property type="protein sequence ID" value="MDA5399233.1"/>
    <property type="molecule type" value="Genomic_DNA"/>
</dbReference>
<evidence type="ECO:0000256" key="2">
    <source>
        <dbReference type="ARBA" id="ARBA00022729"/>
    </source>
</evidence>
<dbReference type="SUPFAM" id="SSF52743">
    <property type="entry name" value="Subtilisin-like"/>
    <property type="match status" value="1"/>
</dbReference>
<dbReference type="GO" id="GO:0016485">
    <property type="term" value="P:protein processing"/>
    <property type="evidence" value="ECO:0007669"/>
    <property type="project" value="TreeGrafter"/>
</dbReference>
<feature type="active site" description="Charge relay system" evidence="5">
    <location>
        <position position="153"/>
    </location>
</feature>
<keyword evidence="2" id="KW-0732">Signal</keyword>
<feature type="active site" description="Charge relay system" evidence="5">
    <location>
        <position position="125"/>
    </location>
</feature>
<dbReference type="InterPro" id="IPR000209">
    <property type="entry name" value="Peptidase_S8/S53_dom"/>
</dbReference>
<gene>
    <name evidence="7" type="ORF">OQ273_11675</name>
</gene>
<dbReference type="InterPro" id="IPR015500">
    <property type="entry name" value="Peptidase_S8_subtilisin-rel"/>
</dbReference>
<dbReference type="PANTHER" id="PTHR42884:SF14">
    <property type="entry name" value="NEUROENDOCRINE CONVERTASE 1"/>
    <property type="match status" value="1"/>
</dbReference>
<sequence length="793" mass="81718">MKPTPQSPHPFMPWVGVTTLFVAAALTGCTSGGPGGGNGSGSASSGGNLLTAHEGTTHAVTSFDEADAATVRNSAEFLEQDNVFGSILLKNSGLTTRENAFSVINLEYAHSLGLTGAGKLIAIVDSGFRTTHQEFAGKSITSFGTFPSSFEDHGTGVAAVAAGKRDGVGMMGVAPGADLHLSRLTSSPTALAAATNDAYAAGAVVQNNSWGFIWGPGPREDETFTVDDINSASGLTLSDRLANAAGGSASDWAQYVNALRQFTTEGVVVFAASNVSTDTSASFIAALPSLDSSLQGAWIVGVNAIAEYNSGGDLIGATRQSARCMEAAAYCLTGQGYVYTASDVGDAAYKNTIGTSFVAPQISGAVALLSEAFPNLYSSEIVDRLLASANNSFFTTVNGSVDFGNGVTHNYNEEFGHGFMDLKAALLPIGSLGVSTTSLASDPTVPVAQVSMVSGSAQGNAVANALAGRQMALFDALGTDFYVPASILAAEEDDNFDERLRRFARGAGERPATSPGSFGFSTLSGGLQATDSSMVFGWAEDVGAQFGLSPSASPSFADPASLLGLAPNARAFGTGMQLPGGNAGFFAFSDTADEDQQTFGLGASRAFRLDGGAALTFGLTGTAESGSFLGLRLAEESTFETASMAFNAGISIPVGGFEFFVNSEFGASRTNDAGLLTSVEPALFSGFAIGTRMNGVWNRRDSLTFSVQQPLRIETGQASLLLPIGRDKEGRVLYDAVPVDLEPEARQIDFGFDYATALSPDTDLRFGAAFSFNEGHASGNTGGNVMAAMVHRF</sequence>
<keyword evidence="8" id="KW-1185">Reference proteome</keyword>
<dbReference type="PANTHER" id="PTHR42884">
    <property type="entry name" value="PROPROTEIN CONVERTASE SUBTILISIN/KEXIN-RELATED"/>
    <property type="match status" value="1"/>
</dbReference>
<dbReference type="GO" id="GO:0016020">
    <property type="term" value="C:membrane"/>
    <property type="evidence" value="ECO:0007669"/>
    <property type="project" value="TreeGrafter"/>
</dbReference>
<evidence type="ECO:0000256" key="1">
    <source>
        <dbReference type="ARBA" id="ARBA00022670"/>
    </source>
</evidence>
<feature type="domain" description="Peptidase S8/S53" evidence="6">
    <location>
        <begin position="116"/>
        <end position="404"/>
    </location>
</feature>
<evidence type="ECO:0000256" key="3">
    <source>
        <dbReference type="ARBA" id="ARBA00022801"/>
    </source>
</evidence>
<dbReference type="AlphaFoldDB" id="A0A9X3ZHY8"/>
<comment type="similarity">
    <text evidence="5">Belongs to the peptidase S8 family.</text>
</comment>
<dbReference type="Pfam" id="PF00082">
    <property type="entry name" value="Peptidase_S8"/>
    <property type="match status" value="1"/>
</dbReference>
<dbReference type="Gene3D" id="3.40.50.200">
    <property type="entry name" value="Peptidase S8/S53 domain"/>
    <property type="match status" value="1"/>
</dbReference>
<evidence type="ECO:0000256" key="5">
    <source>
        <dbReference type="PROSITE-ProRule" id="PRU01240"/>
    </source>
</evidence>
<protein>
    <submittedName>
        <fullName evidence="7">S8 family serine peptidase</fullName>
    </submittedName>
</protein>
<name>A0A9X3ZHY8_9HYPH</name>
<keyword evidence="4 5" id="KW-0720">Serine protease</keyword>
<evidence type="ECO:0000313" key="7">
    <source>
        <dbReference type="EMBL" id="MDA5399233.1"/>
    </source>
</evidence>
<dbReference type="GO" id="GO:0004252">
    <property type="term" value="F:serine-type endopeptidase activity"/>
    <property type="evidence" value="ECO:0007669"/>
    <property type="project" value="UniProtKB-UniRule"/>
</dbReference>
<dbReference type="PROSITE" id="PS51257">
    <property type="entry name" value="PROKAR_LIPOPROTEIN"/>
    <property type="match status" value="1"/>
</dbReference>
<feature type="active site" description="Charge relay system" evidence="5">
    <location>
        <position position="356"/>
    </location>
</feature>
<dbReference type="PROSITE" id="PS00136">
    <property type="entry name" value="SUBTILASE_ASP"/>
    <property type="match status" value="1"/>
</dbReference>
<dbReference type="PRINTS" id="PR00723">
    <property type="entry name" value="SUBTILISIN"/>
</dbReference>
<accession>A0A9X3ZHY8</accession>
<evidence type="ECO:0000256" key="4">
    <source>
        <dbReference type="ARBA" id="ARBA00022825"/>
    </source>
</evidence>
<comment type="caution">
    <text evidence="7">The sequence shown here is derived from an EMBL/GenBank/DDBJ whole genome shotgun (WGS) entry which is preliminary data.</text>
</comment>
<proteinExistence type="inferred from homology"/>
<dbReference type="InterPro" id="IPR034061">
    <property type="entry name" value="Peptidases_S8_Autotransporter"/>
</dbReference>
<dbReference type="InterPro" id="IPR023827">
    <property type="entry name" value="Peptidase_S8_Asp-AS"/>
</dbReference>
<dbReference type="Proteomes" id="UP001151234">
    <property type="component" value="Unassembled WGS sequence"/>
</dbReference>